<evidence type="ECO:0000313" key="4">
    <source>
        <dbReference type="Proteomes" id="UP000092484"/>
    </source>
</evidence>
<reference evidence="3 4" key="1">
    <citation type="submission" date="2016-06" db="EMBL/GenBank/DDBJ databases">
        <title>Genome sequence of Porphyrobacter dokdonensis DSW-74.</title>
        <authorList>
            <person name="Kim J.F."/>
            <person name="Song J.Y."/>
        </authorList>
    </citation>
    <scope>NUCLEOTIDE SEQUENCE [LARGE SCALE GENOMIC DNA]</scope>
    <source>
        <strain evidence="3 4">DSW-74</strain>
    </source>
</reference>
<feature type="transmembrane region" description="Helical" evidence="2">
    <location>
        <begin position="42"/>
        <end position="66"/>
    </location>
</feature>
<protein>
    <submittedName>
        <fullName evidence="3">2-vinyl bacteriochlorophyllide hydratase</fullName>
    </submittedName>
</protein>
<dbReference type="STRING" id="1300349.I603_2385"/>
<dbReference type="AlphaFoldDB" id="A0A1A7BD22"/>
<dbReference type="Pfam" id="PF07284">
    <property type="entry name" value="BCHF"/>
    <property type="match status" value="1"/>
</dbReference>
<dbReference type="EMBL" id="LZYB01000006">
    <property type="protein sequence ID" value="OBV10423.1"/>
    <property type="molecule type" value="Genomic_DNA"/>
</dbReference>
<feature type="transmembrane region" description="Helical" evidence="2">
    <location>
        <begin position="145"/>
        <end position="164"/>
    </location>
</feature>
<sequence>MTRKDQASPVDPEASAKGAGQGREKSRALYTPEQRVRRDQSVWTVIQGVLAPMQFLVFMISLALVIRTLNTGEGAYAADVMFVLKTLFLYTIMVTGAIWEKVVFGKYLFAKAFFWEDVFSMLVIALHTLYLVMLFGAYGTIQERLVVALAAYGAYVINAGQFIWKLRMARLEGEREARSKAAESVAESVDRPQDMAIAA</sequence>
<keyword evidence="2" id="KW-0472">Membrane</keyword>
<keyword evidence="2" id="KW-1133">Transmembrane helix</keyword>
<comment type="caution">
    <text evidence="3">The sequence shown here is derived from an EMBL/GenBank/DDBJ whole genome shotgun (WGS) entry which is preliminary data.</text>
</comment>
<dbReference type="Proteomes" id="UP000092484">
    <property type="component" value="Unassembled WGS sequence"/>
</dbReference>
<feature type="transmembrane region" description="Helical" evidence="2">
    <location>
        <begin position="119"/>
        <end position="138"/>
    </location>
</feature>
<dbReference type="InterPro" id="IPR009905">
    <property type="entry name" value="BCHF"/>
</dbReference>
<evidence type="ECO:0000313" key="3">
    <source>
        <dbReference type="EMBL" id="OBV10423.1"/>
    </source>
</evidence>
<keyword evidence="4" id="KW-1185">Reference proteome</keyword>
<organism evidence="3 4">
    <name type="scientific">Erythrobacter dokdonensis DSW-74</name>
    <dbReference type="NCBI Taxonomy" id="1300349"/>
    <lineage>
        <taxon>Bacteria</taxon>
        <taxon>Pseudomonadati</taxon>
        <taxon>Pseudomonadota</taxon>
        <taxon>Alphaproteobacteria</taxon>
        <taxon>Sphingomonadales</taxon>
        <taxon>Erythrobacteraceae</taxon>
        <taxon>Erythrobacter/Porphyrobacter group</taxon>
        <taxon>Erythrobacter</taxon>
    </lineage>
</organism>
<proteinExistence type="predicted"/>
<gene>
    <name evidence="3" type="ORF">I603_2385</name>
</gene>
<accession>A0A1A7BD22</accession>
<feature type="region of interest" description="Disordered" evidence="1">
    <location>
        <begin position="1"/>
        <end position="32"/>
    </location>
</feature>
<feature type="transmembrane region" description="Helical" evidence="2">
    <location>
        <begin position="78"/>
        <end position="99"/>
    </location>
</feature>
<dbReference type="RefSeq" id="WP_084440077.1">
    <property type="nucleotide sequence ID" value="NZ_LZYB01000006.1"/>
</dbReference>
<dbReference type="GO" id="GO:0019685">
    <property type="term" value="P:photosynthesis, dark reaction"/>
    <property type="evidence" value="ECO:0007669"/>
    <property type="project" value="InterPro"/>
</dbReference>
<evidence type="ECO:0000256" key="2">
    <source>
        <dbReference type="SAM" id="Phobius"/>
    </source>
</evidence>
<name>A0A1A7BD22_9SPHN</name>
<dbReference type="NCBIfam" id="TIGR02020">
    <property type="entry name" value="BchF"/>
    <property type="match status" value="1"/>
</dbReference>
<dbReference type="PATRIC" id="fig|1300349.4.peg.2375"/>
<keyword evidence="2" id="KW-0812">Transmembrane</keyword>
<dbReference type="GO" id="GO:0016836">
    <property type="term" value="F:hydro-lyase activity"/>
    <property type="evidence" value="ECO:0007669"/>
    <property type="project" value="InterPro"/>
</dbReference>
<evidence type="ECO:0000256" key="1">
    <source>
        <dbReference type="SAM" id="MobiDB-lite"/>
    </source>
</evidence>
<dbReference type="GO" id="GO:0030494">
    <property type="term" value="P:bacteriochlorophyll biosynthetic process"/>
    <property type="evidence" value="ECO:0007669"/>
    <property type="project" value="InterPro"/>
</dbReference>